<protein>
    <submittedName>
        <fullName evidence="1">Uncharacterized protein</fullName>
    </submittedName>
</protein>
<gene>
    <name evidence="1" type="ORF">SAMIE_1016460</name>
</gene>
<keyword evidence="2" id="KW-1185">Reference proteome</keyword>
<organism evidence="1 2">
    <name type="scientific">Sphingobium amiense</name>
    <dbReference type="NCBI Taxonomy" id="135719"/>
    <lineage>
        <taxon>Bacteria</taxon>
        <taxon>Pseudomonadati</taxon>
        <taxon>Pseudomonadota</taxon>
        <taxon>Alphaproteobacteria</taxon>
        <taxon>Sphingomonadales</taxon>
        <taxon>Sphingomonadaceae</taxon>
        <taxon>Sphingobium</taxon>
    </lineage>
</organism>
<dbReference type="EMBL" id="AP018664">
    <property type="protein sequence ID" value="BBD98145.1"/>
    <property type="molecule type" value="Genomic_DNA"/>
</dbReference>
<name>A0A494WC97_9SPHN</name>
<dbReference type="RefSeq" id="WP_332004529.1">
    <property type="nucleotide sequence ID" value="NZ_AP018664.1"/>
</dbReference>
<accession>A0A494WC97</accession>
<dbReference type="AlphaFoldDB" id="A0A494WC97"/>
<proteinExistence type="predicted"/>
<dbReference type="Proteomes" id="UP000279959">
    <property type="component" value="Chromosome"/>
</dbReference>
<evidence type="ECO:0000313" key="1">
    <source>
        <dbReference type="EMBL" id="BBD98145.1"/>
    </source>
</evidence>
<evidence type="ECO:0000313" key="2">
    <source>
        <dbReference type="Proteomes" id="UP000279959"/>
    </source>
</evidence>
<sequence>MSFPARDVIRPVQAEGQGMAFSRYGICVAMAALGTTACVGTIAESRVRSGLVGAGLSDAMAACMARPMVDGLSIGQLRKLQSLGAVRNSQKQGLTVAQFLHNVRALHDPEIVAVTGKAALGCAF</sequence>
<reference evidence="1 2" key="1">
    <citation type="submission" date="2018-05" db="EMBL/GenBank/DDBJ databases">
        <title>Complete Genome Sequence of the Nonylphenol-Degrading Bacterium Sphingobium amiense DSM 16289T.</title>
        <authorList>
            <person name="Ootsuka M."/>
            <person name="Nishizawa T."/>
            <person name="Ohta H."/>
        </authorList>
    </citation>
    <scope>NUCLEOTIDE SEQUENCE [LARGE SCALE GENOMIC DNA]</scope>
    <source>
        <strain evidence="1 2">DSM 16289</strain>
    </source>
</reference>
<dbReference type="KEGG" id="sami:SAMIE_1016460"/>